<dbReference type="InterPro" id="IPR001199">
    <property type="entry name" value="Cyt_B5-like_heme/steroid-bd"/>
</dbReference>
<evidence type="ECO:0000256" key="2">
    <source>
        <dbReference type="ARBA" id="ARBA00005189"/>
    </source>
</evidence>
<dbReference type="CDD" id="cd03506">
    <property type="entry name" value="Delta6-FADS-like"/>
    <property type="match status" value="1"/>
</dbReference>
<feature type="transmembrane region" description="Helical" evidence="12">
    <location>
        <begin position="282"/>
        <end position="299"/>
    </location>
</feature>
<keyword evidence="8" id="KW-0560">Oxidoreductase</keyword>
<reference evidence="14" key="1">
    <citation type="submission" date="2018-06" db="EMBL/GenBank/DDBJ databases">
        <title>Comparative genomics reveals the genomic features of Rhizophagus irregularis, R. cerebriforme, R. diaphanum and Gigaspora rosea, and their symbiotic lifestyle signature.</title>
        <authorList>
            <person name="Morin E."/>
            <person name="San Clemente H."/>
            <person name="Chen E.C.H."/>
            <person name="De La Providencia I."/>
            <person name="Hainaut M."/>
            <person name="Kuo A."/>
            <person name="Kohler A."/>
            <person name="Murat C."/>
            <person name="Tang N."/>
            <person name="Roy S."/>
            <person name="Loubradou J."/>
            <person name="Henrissat B."/>
            <person name="Grigoriev I.V."/>
            <person name="Corradi N."/>
            <person name="Roux C."/>
            <person name="Martin F.M."/>
        </authorList>
    </citation>
    <scope>NUCLEOTIDE SEQUENCE [LARGE SCALE GENOMIC DNA]</scope>
    <source>
        <strain evidence="14">DAOM 194757</strain>
    </source>
</reference>
<dbReference type="GO" id="GO:0016020">
    <property type="term" value="C:membrane"/>
    <property type="evidence" value="ECO:0007669"/>
    <property type="project" value="UniProtKB-SubCell"/>
</dbReference>
<dbReference type="SUPFAM" id="SSF55856">
    <property type="entry name" value="Cytochrome b5-like heme/steroid binding domain"/>
    <property type="match status" value="1"/>
</dbReference>
<evidence type="ECO:0000256" key="12">
    <source>
        <dbReference type="SAM" id="Phobius"/>
    </source>
</evidence>
<keyword evidence="10" id="KW-0443">Lipid metabolism</keyword>
<comment type="caution">
    <text evidence="14">The sequence shown here is derived from an EMBL/GenBank/DDBJ whole genome shotgun (WGS) entry which is preliminary data.</text>
</comment>
<keyword evidence="4" id="KW-0349">Heme</keyword>
<dbReference type="GO" id="GO:0006629">
    <property type="term" value="P:lipid metabolic process"/>
    <property type="evidence" value="ECO:0007669"/>
    <property type="project" value="UniProtKB-KW"/>
</dbReference>
<evidence type="ECO:0000256" key="7">
    <source>
        <dbReference type="ARBA" id="ARBA00022989"/>
    </source>
</evidence>
<name>A0A397UQ37_9GLOM</name>
<dbReference type="Pfam" id="PF00173">
    <property type="entry name" value="Cyt-b5"/>
    <property type="match status" value="1"/>
</dbReference>
<dbReference type="PANTHER" id="PTHR19353">
    <property type="entry name" value="FATTY ACID DESATURASE 2"/>
    <property type="match status" value="1"/>
</dbReference>
<feature type="transmembrane region" description="Helical" evidence="12">
    <location>
        <begin position="311"/>
        <end position="330"/>
    </location>
</feature>
<dbReference type="InterPro" id="IPR036400">
    <property type="entry name" value="Cyt_B5-like_heme/steroid_sf"/>
</dbReference>
<evidence type="ECO:0000256" key="8">
    <source>
        <dbReference type="ARBA" id="ARBA00023002"/>
    </source>
</evidence>
<accession>A0A397UQ37</accession>
<proteinExistence type="inferred from homology"/>
<dbReference type="Gene3D" id="3.10.120.10">
    <property type="entry name" value="Cytochrome b5-like heme/steroid binding domain"/>
    <property type="match status" value="1"/>
</dbReference>
<evidence type="ECO:0000256" key="5">
    <source>
        <dbReference type="ARBA" id="ARBA00022692"/>
    </source>
</evidence>
<feature type="domain" description="Cytochrome b5 heme-binding" evidence="13">
    <location>
        <begin position="13"/>
        <end position="89"/>
    </location>
</feature>
<dbReference type="EMBL" id="QKWP01001107">
    <property type="protein sequence ID" value="RIB11681.1"/>
    <property type="molecule type" value="Genomic_DNA"/>
</dbReference>
<gene>
    <name evidence="14" type="ORF">C2G38_2102977</name>
</gene>
<dbReference type="SMART" id="SM01117">
    <property type="entry name" value="Cyt-b5"/>
    <property type="match status" value="1"/>
</dbReference>
<keyword evidence="9" id="KW-0408">Iron</keyword>
<keyword evidence="6" id="KW-0479">Metal-binding</keyword>
<comment type="pathway">
    <text evidence="2">Lipid metabolism.</text>
</comment>
<organism evidence="14 15">
    <name type="scientific">Gigaspora rosea</name>
    <dbReference type="NCBI Taxonomy" id="44941"/>
    <lineage>
        <taxon>Eukaryota</taxon>
        <taxon>Fungi</taxon>
        <taxon>Fungi incertae sedis</taxon>
        <taxon>Mucoromycota</taxon>
        <taxon>Glomeromycotina</taxon>
        <taxon>Glomeromycetes</taxon>
        <taxon>Diversisporales</taxon>
        <taxon>Gigasporaceae</taxon>
        <taxon>Gigaspora</taxon>
    </lineage>
</organism>
<sequence length="476" mass="55883">MTQSPVKVKSSQPNYLTKQEFEKRVQNGQMLIVYNNKVYKLNKWIKHHPGGELAIINMIGKDATDAINVFHPDYVVNNKINSFYLGEYDPGDLEEDIIQSQTSTNESELLLTLAKEKSISMAYQRLESKVKERGLYDCNYWNYAYEIVRYIILITTAWYLVINGTTTFHYFISSICLGIFWHQLAFTAHDAGHNGITHNLYVDYLIGIFIADFLGGLSIGWWKKNHYIHHIVTNHPEHDPDIQHLPFFAVSTKLFKNLYSTYYKRTLYFDNFARFFVSYQHYLYYLILCFGRFNLYALSINHLSSEKNLMFRNLEISSMILFWCWFSYLLSYLPSLFIIIFYILISHMVTMILHVQITLSHFGMSTADYGPLESFPRKMCRTTMDVDCPWWMDWFHGGLQFQTIHHLFPRVPRHNLRACQPLVKEFCDEVGIKYHIYGFIEGNGVVLSALKSVANQVKILKAVAKENENKYFIIKD</sequence>
<evidence type="ECO:0000313" key="15">
    <source>
        <dbReference type="Proteomes" id="UP000266673"/>
    </source>
</evidence>
<keyword evidence="15" id="KW-1185">Reference proteome</keyword>
<comment type="subcellular location">
    <subcellularLocation>
        <location evidence="1">Membrane</location>
        <topology evidence="1">Multi-pass membrane protein</topology>
    </subcellularLocation>
</comment>
<evidence type="ECO:0000256" key="1">
    <source>
        <dbReference type="ARBA" id="ARBA00004141"/>
    </source>
</evidence>
<dbReference type="Pfam" id="PF00487">
    <property type="entry name" value="FA_desaturase"/>
    <property type="match status" value="1"/>
</dbReference>
<evidence type="ECO:0000256" key="10">
    <source>
        <dbReference type="ARBA" id="ARBA00023098"/>
    </source>
</evidence>
<evidence type="ECO:0000313" key="14">
    <source>
        <dbReference type="EMBL" id="RIB11681.1"/>
    </source>
</evidence>
<evidence type="ECO:0000259" key="13">
    <source>
        <dbReference type="PROSITE" id="PS50255"/>
    </source>
</evidence>
<dbReference type="PROSITE" id="PS50255">
    <property type="entry name" value="CYTOCHROME_B5_2"/>
    <property type="match status" value="1"/>
</dbReference>
<protein>
    <submittedName>
        <fullName evidence="14">Fatty acid desaturase-domain-containing protein</fullName>
    </submittedName>
</protein>
<evidence type="ECO:0000256" key="9">
    <source>
        <dbReference type="ARBA" id="ARBA00023004"/>
    </source>
</evidence>
<dbReference type="AlphaFoldDB" id="A0A397UQ37"/>
<evidence type="ECO:0000256" key="11">
    <source>
        <dbReference type="ARBA" id="ARBA00023136"/>
    </source>
</evidence>
<keyword evidence="7 12" id="KW-1133">Transmembrane helix</keyword>
<dbReference type="PIRSF" id="PIRSF015921">
    <property type="entry name" value="FA_sphinglp_des"/>
    <property type="match status" value="1"/>
</dbReference>
<keyword evidence="5 12" id="KW-0812">Transmembrane</keyword>
<feature type="transmembrane region" description="Helical" evidence="12">
    <location>
        <begin position="143"/>
        <end position="162"/>
    </location>
</feature>
<dbReference type="OrthoDB" id="260091at2759"/>
<dbReference type="Proteomes" id="UP000266673">
    <property type="component" value="Unassembled WGS sequence"/>
</dbReference>
<dbReference type="STRING" id="44941.A0A397UQ37"/>
<dbReference type="InterPro" id="IPR005804">
    <property type="entry name" value="FA_desaturase_dom"/>
</dbReference>
<comment type="similarity">
    <text evidence="3">Belongs to the fatty acid desaturase type 1 family.</text>
</comment>
<evidence type="ECO:0000256" key="3">
    <source>
        <dbReference type="ARBA" id="ARBA00009295"/>
    </source>
</evidence>
<dbReference type="GO" id="GO:0016717">
    <property type="term" value="F:oxidoreductase activity, acting on paired donors, with oxidation of a pair of donors resulting in the reduction of molecular oxygen to two molecules of water"/>
    <property type="evidence" value="ECO:0007669"/>
    <property type="project" value="TreeGrafter"/>
</dbReference>
<dbReference type="PANTHER" id="PTHR19353:SF30">
    <property type="entry name" value="DELTA 8-(E)-SPHINGOLIPID DESATURASE"/>
    <property type="match status" value="1"/>
</dbReference>
<evidence type="ECO:0000256" key="6">
    <source>
        <dbReference type="ARBA" id="ARBA00022723"/>
    </source>
</evidence>
<evidence type="ECO:0000256" key="4">
    <source>
        <dbReference type="ARBA" id="ARBA00022617"/>
    </source>
</evidence>
<dbReference type="InterPro" id="IPR012171">
    <property type="entry name" value="Fatty_acid_desaturase"/>
</dbReference>
<dbReference type="GO" id="GO:0046872">
    <property type="term" value="F:metal ion binding"/>
    <property type="evidence" value="ECO:0007669"/>
    <property type="project" value="UniProtKB-KW"/>
</dbReference>
<feature type="transmembrane region" description="Helical" evidence="12">
    <location>
        <begin position="200"/>
        <end position="222"/>
    </location>
</feature>
<keyword evidence="11 12" id="KW-0472">Membrane</keyword>